<keyword evidence="7" id="KW-0503">Monooxygenase</keyword>
<evidence type="ECO:0000256" key="1">
    <source>
        <dbReference type="ARBA" id="ARBA00001971"/>
    </source>
</evidence>
<keyword evidence="6" id="KW-0408">Iron</keyword>
<comment type="caution">
    <text evidence="8">The sequence shown here is derived from an EMBL/GenBank/DDBJ whole genome shotgun (WGS) entry which is preliminary data.</text>
</comment>
<keyword evidence="5" id="KW-0560">Oxidoreductase</keyword>
<gene>
    <name evidence="8" type="ORF">EW146_g5522</name>
</gene>
<evidence type="ECO:0000313" key="8">
    <source>
        <dbReference type="EMBL" id="THH14868.1"/>
    </source>
</evidence>
<dbReference type="GO" id="GO:0005506">
    <property type="term" value="F:iron ion binding"/>
    <property type="evidence" value="ECO:0007669"/>
    <property type="project" value="InterPro"/>
</dbReference>
<keyword evidence="9" id="KW-1185">Reference proteome</keyword>
<dbReference type="EMBL" id="SGPL01000244">
    <property type="protein sequence ID" value="THH14868.1"/>
    <property type="molecule type" value="Genomic_DNA"/>
</dbReference>
<sequence>MADLNFLDFILLAFGLWLVRRILVRKRQIPLPPGPTSWPLIGNAADLPREQERWTFAEWRDKWAVIRVTGGIIHISAFGQRIMIVNNGRVAYEMLVKKSSIYSGRSVQEMAGRLIGWAVNDIVHKTSGAKILAISHGCPPELTL</sequence>
<reference evidence="8 9" key="1">
    <citation type="submission" date="2019-02" db="EMBL/GenBank/DDBJ databases">
        <title>Genome sequencing of the rare red list fungi Bondarzewia mesenterica.</title>
        <authorList>
            <person name="Buettner E."/>
            <person name="Kellner H."/>
        </authorList>
    </citation>
    <scope>NUCLEOTIDE SEQUENCE [LARGE SCALE GENOMIC DNA]</scope>
    <source>
        <strain evidence="8 9">DSM 108281</strain>
    </source>
</reference>
<dbReference type="Proteomes" id="UP000310158">
    <property type="component" value="Unassembled WGS sequence"/>
</dbReference>
<proteinExistence type="inferred from homology"/>
<dbReference type="GO" id="GO:0016705">
    <property type="term" value="F:oxidoreductase activity, acting on paired donors, with incorporation or reduction of molecular oxygen"/>
    <property type="evidence" value="ECO:0007669"/>
    <property type="project" value="InterPro"/>
</dbReference>
<keyword evidence="3" id="KW-0349">Heme</keyword>
<comment type="similarity">
    <text evidence="2">Belongs to the cytochrome P450 family.</text>
</comment>
<name>A0A4S4LT39_9AGAM</name>
<evidence type="ECO:0000256" key="5">
    <source>
        <dbReference type="ARBA" id="ARBA00023002"/>
    </source>
</evidence>
<evidence type="ECO:0000256" key="6">
    <source>
        <dbReference type="ARBA" id="ARBA00023004"/>
    </source>
</evidence>
<dbReference type="InterPro" id="IPR050364">
    <property type="entry name" value="Cytochrome_P450_fung"/>
</dbReference>
<evidence type="ECO:0000256" key="4">
    <source>
        <dbReference type="ARBA" id="ARBA00022723"/>
    </source>
</evidence>
<dbReference type="AlphaFoldDB" id="A0A4S4LT39"/>
<dbReference type="OrthoDB" id="1055148at2759"/>
<evidence type="ECO:0008006" key="10">
    <source>
        <dbReference type="Google" id="ProtNLM"/>
    </source>
</evidence>
<evidence type="ECO:0000256" key="3">
    <source>
        <dbReference type="ARBA" id="ARBA00022617"/>
    </source>
</evidence>
<dbReference type="SUPFAM" id="SSF48264">
    <property type="entry name" value="Cytochrome P450"/>
    <property type="match status" value="1"/>
</dbReference>
<keyword evidence="4" id="KW-0479">Metal-binding</keyword>
<dbReference type="GO" id="GO:0004497">
    <property type="term" value="F:monooxygenase activity"/>
    <property type="evidence" value="ECO:0007669"/>
    <property type="project" value="UniProtKB-KW"/>
</dbReference>
<comment type="cofactor">
    <cofactor evidence="1">
        <name>heme</name>
        <dbReference type="ChEBI" id="CHEBI:30413"/>
    </cofactor>
</comment>
<evidence type="ECO:0000256" key="2">
    <source>
        <dbReference type="ARBA" id="ARBA00010617"/>
    </source>
</evidence>
<dbReference type="GO" id="GO:0020037">
    <property type="term" value="F:heme binding"/>
    <property type="evidence" value="ECO:0007669"/>
    <property type="project" value="InterPro"/>
</dbReference>
<protein>
    <recommendedName>
        <fullName evidence="10">Cytochrome P450</fullName>
    </recommendedName>
</protein>
<dbReference type="Gene3D" id="1.10.630.10">
    <property type="entry name" value="Cytochrome P450"/>
    <property type="match status" value="1"/>
</dbReference>
<organism evidence="8 9">
    <name type="scientific">Bondarzewia mesenterica</name>
    <dbReference type="NCBI Taxonomy" id="1095465"/>
    <lineage>
        <taxon>Eukaryota</taxon>
        <taxon>Fungi</taxon>
        <taxon>Dikarya</taxon>
        <taxon>Basidiomycota</taxon>
        <taxon>Agaricomycotina</taxon>
        <taxon>Agaricomycetes</taxon>
        <taxon>Russulales</taxon>
        <taxon>Bondarzewiaceae</taxon>
        <taxon>Bondarzewia</taxon>
    </lineage>
</organism>
<dbReference type="PANTHER" id="PTHR46300">
    <property type="entry name" value="P450, PUTATIVE (EUROFUNG)-RELATED-RELATED"/>
    <property type="match status" value="1"/>
</dbReference>
<dbReference type="InterPro" id="IPR036396">
    <property type="entry name" value="Cyt_P450_sf"/>
</dbReference>
<evidence type="ECO:0000313" key="9">
    <source>
        <dbReference type="Proteomes" id="UP000310158"/>
    </source>
</evidence>
<evidence type="ECO:0000256" key="7">
    <source>
        <dbReference type="ARBA" id="ARBA00023033"/>
    </source>
</evidence>
<accession>A0A4S4LT39</accession>
<dbReference type="PANTHER" id="PTHR46300:SF7">
    <property type="entry name" value="P450, PUTATIVE (EUROFUNG)-RELATED"/>
    <property type="match status" value="1"/>
</dbReference>